<feature type="compositionally biased region" description="Polar residues" evidence="5">
    <location>
        <begin position="1142"/>
        <end position="1157"/>
    </location>
</feature>
<evidence type="ECO:0000256" key="4">
    <source>
        <dbReference type="ARBA" id="ARBA00023136"/>
    </source>
</evidence>
<evidence type="ECO:0000256" key="2">
    <source>
        <dbReference type="ARBA" id="ARBA00022692"/>
    </source>
</evidence>
<evidence type="ECO:0000256" key="3">
    <source>
        <dbReference type="ARBA" id="ARBA00022989"/>
    </source>
</evidence>
<dbReference type="Proteomes" id="UP000316429">
    <property type="component" value="Unassembled WGS sequence"/>
</dbReference>
<dbReference type="PANTHER" id="PTHR36985">
    <property type="entry name" value="TRANSLOCATION AND ASSEMBLY MODULE SUBUNIT TAMB"/>
    <property type="match status" value="1"/>
</dbReference>
<evidence type="ECO:0000313" key="8">
    <source>
        <dbReference type="EMBL" id="TPP07051.1"/>
    </source>
</evidence>
<dbReference type="OrthoDB" id="7784409at2"/>
<dbReference type="Pfam" id="PF04357">
    <property type="entry name" value="TamB"/>
    <property type="match status" value="1"/>
</dbReference>
<comment type="caution">
    <text evidence="8">The sequence shown here is derived from an EMBL/GenBank/DDBJ whole genome shotgun (WGS) entry which is preliminary data.</text>
</comment>
<reference evidence="8 9" key="1">
    <citation type="submission" date="2019-06" db="EMBL/GenBank/DDBJ databases">
        <title>Rhizobium sp. CL12 isolated from roots of soybean.</title>
        <authorList>
            <person name="Wang C."/>
        </authorList>
    </citation>
    <scope>NUCLEOTIDE SEQUENCE [LARGE SCALE GENOMIC DNA]</scope>
    <source>
        <strain evidence="8 9">CL12</strain>
    </source>
</reference>
<keyword evidence="9" id="KW-1185">Reference proteome</keyword>
<keyword evidence="3 6" id="KW-1133">Transmembrane helix</keyword>
<proteinExistence type="predicted"/>
<sequence>MTWLKRILTWTIKLLGAVTAAVLTLVILAVLLAGFSRTGSNYLFSTIAELASNDNRQIEITGASPLLSSPLTIDKVTVSDSRGTYAMIDDLSLDWTPSDLVRKRFTAEMITARTVTVTRAPEPTAEVAPASDEPFSLPIEIDVKKFDLPSLQLGQALVQRDLALDAQGAVEIIGDTIASRLTATRLDDPGNSVVAALLYAPNDNQLRIRLDYQEPRAGMLGRILQLPGEPPLALNIDGEGPLDDWAGKITAELSGEQTVSVDTRHRLAEDGTRTITAQGGGNFASLMPPELRAIFAGETAIDADVDLGPSGAVTIRTGKLTTASAALTASGRYDPQGGNDLRIEARATGEPVLLTAPARDIPGELRLRAATVRLQGEASAAALAAKLDLASLTLPQGRFENIDLNATSETFNLSTRQGPLMLNLAVQSADITDPGIAPYVRAPLHLSAPLVIEADAISTERLALDTEGLDGTVSGRYTLADQAFAGEVQMTAAPGFLPATLASRLDGPVQLSTRLDYAAPQAVSLRDISLKTSLGQVQGSLSLDPQGALATDLTGQLNNLGDFVERLEGAASFDLSASGPLDAVQTTVSLAIDEGVAAGYKVSDLKLTAEGLASPKAPQGDISLSGQIDGKPVKANGNVVSVNGATEVKDLALEIGPNTLSGTLALDAQFSPTGEIAFDFPDLSLLAALAGQEVSGDLKGTVALASDAGRTAAIVKASGTKITRDGVEIDRPAIDLNASDVKALAADGTVTADAVISGTNRIEGVELKVDRAADTTEFDLDARYDNAPLSVKGQLSQTPAGMSVTLNTLQAAPRGIPLSLAQPTTIRLNDGKVVVPSTTILAGSGRLTVSGDVADRLNLRIDIAGLPASLANALAPQVAPEGSISGQINVSGTTAAPVADYRLDWQGAAIAQSRAAGLAPLGLTLNGRFENQRLTLDSRITGGGIGLSSMGAVSLSNGVGLELRIQGDVPLSAANGQLAEQGLVAEGTARVDLTVGGNSTEPSITGTISTSGARVVDVRRNLAIEQIATTINLTGSRAEIGNLTGNFATGGRLTASGSIDIRSPGLPADLSINLDKAVYVDGKTVTSTADARLSLKGPLLAGPTLAGTIDLDRTSITLSESKPASLRELDIEHRNAPADVLRQQSTQDPAEGRSSSAPIVLDLRISSPTQTFVRGRGIDAELGGTIALTGTAAAPSISGGFELRRGRMQILTKRLTITDAKITFGGDLVPLIDLTATTTSGGATITIKLTGLASNPSVSFTSSPALPQDEILAQLIFGQSMARLSALQIAQLADAAAQLAGGTGTSLFQSLRTTLGVDDLDISTDETGQTSISAGKYLNDRTYLELQQSGSGGAKAVINLDIGRGIKLKGEAGGEGAGGGIFYEKEY</sequence>
<dbReference type="GO" id="GO:0097347">
    <property type="term" value="C:TAM protein secretion complex"/>
    <property type="evidence" value="ECO:0007669"/>
    <property type="project" value="TreeGrafter"/>
</dbReference>
<evidence type="ECO:0000259" key="7">
    <source>
        <dbReference type="Pfam" id="PF04357"/>
    </source>
</evidence>
<feature type="region of interest" description="Disordered" evidence="5">
    <location>
        <begin position="1135"/>
        <end position="1157"/>
    </location>
</feature>
<comment type="subcellular location">
    <subcellularLocation>
        <location evidence="1">Membrane</location>
        <topology evidence="1">Single-pass membrane protein</topology>
    </subcellularLocation>
</comment>
<dbReference type="GO" id="GO:0009306">
    <property type="term" value="P:protein secretion"/>
    <property type="evidence" value="ECO:0007669"/>
    <property type="project" value="InterPro"/>
</dbReference>
<accession>A0A504UJJ6</accession>
<name>A0A504UJJ6_9HYPH</name>
<protein>
    <submittedName>
        <fullName evidence="8">Translocation/assembly module TamB</fullName>
    </submittedName>
</protein>
<dbReference type="PANTHER" id="PTHR36985:SF1">
    <property type="entry name" value="TRANSLOCATION AND ASSEMBLY MODULE SUBUNIT TAMB"/>
    <property type="match status" value="1"/>
</dbReference>
<evidence type="ECO:0000256" key="5">
    <source>
        <dbReference type="SAM" id="MobiDB-lite"/>
    </source>
</evidence>
<dbReference type="GO" id="GO:0005886">
    <property type="term" value="C:plasma membrane"/>
    <property type="evidence" value="ECO:0007669"/>
    <property type="project" value="InterPro"/>
</dbReference>
<dbReference type="EMBL" id="VFYP01000002">
    <property type="protein sequence ID" value="TPP07051.1"/>
    <property type="molecule type" value="Genomic_DNA"/>
</dbReference>
<evidence type="ECO:0000256" key="6">
    <source>
        <dbReference type="SAM" id="Phobius"/>
    </source>
</evidence>
<evidence type="ECO:0000313" key="9">
    <source>
        <dbReference type="Proteomes" id="UP000316429"/>
    </source>
</evidence>
<feature type="domain" description="Translocation and assembly module TamB C-terminal" evidence="7">
    <location>
        <begin position="1042"/>
        <end position="1387"/>
    </location>
</feature>
<keyword evidence="2 6" id="KW-0812">Transmembrane</keyword>
<organism evidence="8 9">
    <name type="scientific">Rhizobium glycinendophyticum</name>
    <dbReference type="NCBI Taxonomy" id="2589807"/>
    <lineage>
        <taxon>Bacteria</taxon>
        <taxon>Pseudomonadati</taxon>
        <taxon>Pseudomonadota</taxon>
        <taxon>Alphaproteobacteria</taxon>
        <taxon>Hyphomicrobiales</taxon>
        <taxon>Rhizobiaceae</taxon>
        <taxon>Rhizobium/Agrobacterium group</taxon>
        <taxon>Rhizobium</taxon>
    </lineage>
</organism>
<keyword evidence="4 6" id="KW-0472">Membrane</keyword>
<dbReference type="RefSeq" id="WP_140829533.1">
    <property type="nucleotide sequence ID" value="NZ_VFYP01000002.1"/>
</dbReference>
<evidence type="ECO:0000256" key="1">
    <source>
        <dbReference type="ARBA" id="ARBA00004167"/>
    </source>
</evidence>
<feature type="transmembrane region" description="Helical" evidence="6">
    <location>
        <begin position="12"/>
        <end position="35"/>
    </location>
</feature>
<gene>
    <name evidence="8" type="ORF">FJQ55_15440</name>
</gene>
<dbReference type="InterPro" id="IPR007452">
    <property type="entry name" value="TamB_C"/>
</dbReference>